<dbReference type="OrthoDB" id="407509at2759"/>
<dbReference type="AlphaFoldDB" id="A0A0N4W248"/>
<dbReference type="EMBL" id="UZAF01016145">
    <property type="protein sequence ID" value="VDO21623.1"/>
    <property type="molecule type" value="Genomic_DNA"/>
</dbReference>
<dbReference type="WBParaSite" id="HPLM_0000376301-mRNA-1">
    <property type="protein sequence ID" value="HPLM_0000376301-mRNA-1"/>
    <property type="gene ID" value="HPLM_0000376301"/>
</dbReference>
<accession>A0A0N4W248</accession>
<gene>
    <name evidence="1" type="ORF">HPLM_LOCUS3755</name>
</gene>
<dbReference type="Proteomes" id="UP000268014">
    <property type="component" value="Unassembled WGS sequence"/>
</dbReference>
<sequence>MTDVAVVAKFYTGPDHRLLYAILRFLVRGERAAAKFRKRSLKTVVSYDYFASFACGEIPSAGILWGDSVSDNIDEGYSRLLEHLYDCARKTESLESEMSTNVSLRGLLS</sequence>
<evidence type="ECO:0000313" key="1">
    <source>
        <dbReference type="EMBL" id="VDO21623.1"/>
    </source>
</evidence>
<protein>
    <submittedName>
        <fullName evidence="3">DUF772 domain-containing protein</fullName>
    </submittedName>
</protein>
<keyword evidence="2" id="KW-1185">Reference proteome</keyword>
<evidence type="ECO:0000313" key="2">
    <source>
        <dbReference type="Proteomes" id="UP000268014"/>
    </source>
</evidence>
<evidence type="ECO:0000313" key="3">
    <source>
        <dbReference type="WBParaSite" id="HPLM_0000376301-mRNA-1"/>
    </source>
</evidence>
<reference evidence="3" key="1">
    <citation type="submission" date="2017-02" db="UniProtKB">
        <authorList>
            <consortium name="WormBaseParasite"/>
        </authorList>
    </citation>
    <scope>IDENTIFICATION</scope>
</reference>
<organism evidence="3">
    <name type="scientific">Haemonchus placei</name>
    <name type="common">Barber's pole worm</name>
    <dbReference type="NCBI Taxonomy" id="6290"/>
    <lineage>
        <taxon>Eukaryota</taxon>
        <taxon>Metazoa</taxon>
        <taxon>Ecdysozoa</taxon>
        <taxon>Nematoda</taxon>
        <taxon>Chromadorea</taxon>
        <taxon>Rhabditida</taxon>
        <taxon>Rhabditina</taxon>
        <taxon>Rhabditomorpha</taxon>
        <taxon>Strongyloidea</taxon>
        <taxon>Trichostrongylidae</taxon>
        <taxon>Haemonchus</taxon>
    </lineage>
</organism>
<reference evidence="1 2" key="2">
    <citation type="submission" date="2018-11" db="EMBL/GenBank/DDBJ databases">
        <authorList>
            <consortium name="Pathogen Informatics"/>
        </authorList>
    </citation>
    <scope>NUCLEOTIDE SEQUENCE [LARGE SCALE GENOMIC DNA]</scope>
    <source>
        <strain evidence="1 2">MHpl1</strain>
    </source>
</reference>
<proteinExistence type="predicted"/>
<name>A0A0N4W248_HAEPC</name>